<keyword evidence="4" id="KW-0808">Transferase</keyword>
<accession>A0ABZ1BT84</accession>
<keyword evidence="7" id="KW-0862">Zinc</keyword>
<comment type="catalytic activity">
    <reaction evidence="9">
        <text>adenosine + phosphate = alpha-D-ribose 1-phosphate + adenine</text>
        <dbReference type="Rhea" id="RHEA:27642"/>
        <dbReference type="ChEBI" id="CHEBI:16335"/>
        <dbReference type="ChEBI" id="CHEBI:16708"/>
        <dbReference type="ChEBI" id="CHEBI:43474"/>
        <dbReference type="ChEBI" id="CHEBI:57720"/>
        <dbReference type="EC" id="2.4.2.1"/>
    </reaction>
    <physiologicalReaction direction="left-to-right" evidence="9">
        <dbReference type="Rhea" id="RHEA:27643"/>
    </physiologicalReaction>
</comment>
<reference evidence="13" key="1">
    <citation type="submission" date="2023-12" db="EMBL/GenBank/DDBJ databases">
        <title>Novel isolates from deep terrestrial aquifers shed light on the physiology and ecology of the class Limnochordia.</title>
        <authorList>
            <person name="Karnachuk O.V."/>
            <person name="Lukina A.P."/>
            <person name="Avakyan M.R."/>
            <person name="Kadnikov V."/>
            <person name="Begmatov S."/>
            <person name="Beletsky A.V."/>
            <person name="Mardanov A.V."/>
            <person name="Ravin N.V."/>
        </authorList>
    </citation>
    <scope>NUCLEOTIDE SEQUENCE [LARGE SCALE GENOMIC DNA]</scope>
    <source>
        <strain evidence="13">LN</strain>
    </source>
</reference>
<comment type="catalytic activity">
    <reaction evidence="8">
        <text>adenosine + H2O + H(+) = inosine + NH4(+)</text>
        <dbReference type="Rhea" id="RHEA:24408"/>
        <dbReference type="ChEBI" id="CHEBI:15377"/>
        <dbReference type="ChEBI" id="CHEBI:15378"/>
        <dbReference type="ChEBI" id="CHEBI:16335"/>
        <dbReference type="ChEBI" id="CHEBI:17596"/>
        <dbReference type="ChEBI" id="CHEBI:28938"/>
        <dbReference type="EC" id="3.5.4.4"/>
    </reaction>
    <physiologicalReaction direction="left-to-right" evidence="8">
        <dbReference type="Rhea" id="RHEA:24409"/>
    </physiologicalReaction>
</comment>
<comment type="function">
    <text evidence="2">Purine nucleoside enzyme that catalyzes the phosphorolysis of adenosine and inosine nucleosides, yielding D-ribose 1-phosphate and the respective free bases, adenine and hypoxanthine. Also catalyzes the phosphorolysis of S-methyl-5'-thioadenosine into adenine and S-methyl-5-thio-alpha-D-ribose 1-phosphate. Also has adenosine deaminase activity.</text>
</comment>
<evidence type="ECO:0000256" key="3">
    <source>
        <dbReference type="ARBA" id="ARBA00007353"/>
    </source>
</evidence>
<dbReference type="CDD" id="cd16833">
    <property type="entry name" value="YfiH"/>
    <property type="match status" value="1"/>
</dbReference>
<evidence type="ECO:0000256" key="4">
    <source>
        <dbReference type="ARBA" id="ARBA00022679"/>
    </source>
</evidence>
<dbReference type="InterPro" id="IPR003730">
    <property type="entry name" value="Cu_polyphenol_OxRdtase"/>
</dbReference>
<comment type="catalytic activity">
    <reaction evidence="10">
        <text>S-methyl-5'-thioadenosine + phosphate = 5-(methylsulfanyl)-alpha-D-ribose 1-phosphate + adenine</text>
        <dbReference type="Rhea" id="RHEA:11852"/>
        <dbReference type="ChEBI" id="CHEBI:16708"/>
        <dbReference type="ChEBI" id="CHEBI:17509"/>
        <dbReference type="ChEBI" id="CHEBI:43474"/>
        <dbReference type="ChEBI" id="CHEBI:58533"/>
        <dbReference type="EC" id="2.4.2.28"/>
    </reaction>
    <physiologicalReaction direction="left-to-right" evidence="10">
        <dbReference type="Rhea" id="RHEA:11853"/>
    </physiologicalReaction>
</comment>
<keyword evidence="6" id="KW-0378">Hydrolase</keyword>
<evidence type="ECO:0000256" key="5">
    <source>
        <dbReference type="ARBA" id="ARBA00022723"/>
    </source>
</evidence>
<dbReference type="Gene3D" id="3.60.140.10">
    <property type="entry name" value="CNF1/YfiH-like putative cysteine hydrolases"/>
    <property type="match status" value="1"/>
</dbReference>
<evidence type="ECO:0000256" key="1">
    <source>
        <dbReference type="ARBA" id="ARBA00000553"/>
    </source>
</evidence>
<evidence type="ECO:0000313" key="13">
    <source>
        <dbReference type="Proteomes" id="UP001333102"/>
    </source>
</evidence>
<proteinExistence type="inferred from homology"/>
<sequence>MEVAGRGDALVATEPGQAVAVLVADCAPVLLADPRGRAVAAVHAGWRGLAAGVVPAAVEVLAGEAGSHPADLEAWVGPCIRGCCYEVGPEVAEALRRAVGPAPSAQGLPGYLRAGWGDRFWLDVAEAARQALLRSGLRHEHLWVDGRCTACHPSLFFSYRRDGARSGRMAGMIALMEG</sequence>
<evidence type="ECO:0000256" key="8">
    <source>
        <dbReference type="ARBA" id="ARBA00047989"/>
    </source>
</evidence>
<keyword evidence="13" id="KW-1185">Reference proteome</keyword>
<gene>
    <name evidence="12" type="primary">pgeF</name>
    <name evidence="12" type="ORF">VLY81_06755</name>
</gene>
<keyword evidence="5" id="KW-0479">Metal-binding</keyword>
<dbReference type="PANTHER" id="PTHR30616">
    <property type="entry name" value="UNCHARACTERIZED PROTEIN YFIH"/>
    <property type="match status" value="1"/>
</dbReference>
<evidence type="ECO:0000313" key="12">
    <source>
        <dbReference type="EMBL" id="WRP15846.1"/>
    </source>
</evidence>
<dbReference type="PANTHER" id="PTHR30616:SF2">
    <property type="entry name" value="PURINE NUCLEOSIDE PHOSPHORYLASE LACC1"/>
    <property type="match status" value="1"/>
</dbReference>
<evidence type="ECO:0000256" key="2">
    <source>
        <dbReference type="ARBA" id="ARBA00003215"/>
    </source>
</evidence>
<evidence type="ECO:0000256" key="9">
    <source>
        <dbReference type="ARBA" id="ARBA00048968"/>
    </source>
</evidence>
<dbReference type="InterPro" id="IPR011324">
    <property type="entry name" value="Cytotoxic_necrot_fac-like_cat"/>
</dbReference>
<protein>
    <recommendedName>
        <fullName evidence="11">Purine nucleoside phosphorylase</fullName>
    </recommendedName>
</protein>
<comment type="similarity">
    <text evidence="3 11">Belongs to the purine nucleoside phosphorylase YfiH/LACC1 family.</text>
</comment>
<dbReference type="SUPFAM" id="SSF64438">
    <property type="entry name" value="CNF1/YfiH-like putative cysteine hydrolases"/>
    <property type="match status" value="1"/>
</dbReference>
<evidence type="ECO:0000256" key="7">
    <source>
        <dbReference type="ARBA" id="ARBA00022833"/>
    </source>
</evidence>
<evidence type="ECO:0000256" key="6">
    <source>
        <dbReference type="ARBA" id="ARBA00022801"/>
    </source>
</evidence>
<name>A0ABZ1BT84_9FIRM</name>
<dbReference type="NCBIfam" id="TIGR00726">
    <property type="entry name" value="peptidoglycan editing factor PgeF"/>
    <property type="match status" value="1"/>
</dbReference>
<dbReference type="Pfam" id="PF02578">
    <property type="entry name" value="Cu-oxidase_4"/>
    <property type="match status" value="1"/>
</dbReference>
<comment type="catalytic activity">
    <reaction evidence="1">
        <text>inosine + phosphate = alpha-D-ribose 1-phosphate + hypoxanthine</text>
        <dbReference type="Rhea" id="RHEA:27646"/>
        <dbReference type="ChEBI" id="CHEBI:17368"/>
        <dbReference type="ChEBI" id="CHEBI:17596"/>
        <dbReference type="ChEBI" id="CHEBI:43474"/>
        <dbReference type="ChEBI" id="CHEBI:57720"/>
        <dbReference type="EC" id="2.4.2.1"/>
    </reaction>
    <physiologicalReaction direction="left-to-right" evidence="1">
        <dbReference type="Rhea" id="RHEA:27647"/>
    </physiologicalReaction>
</comment>
<dbReference type="InterPro" id="IPR038371">
    <property type="entry name" value="Cu_polyphenol_OxRdtase_sf"/>
</dbReference>
<dbReference type="RefSeq" id="WP_324670254.1">
    <property type="nucleotide sequence ID" value="NZ_CP141614.1"/>
</dbReference>
<dbReference type="EMBL" id="CP141614">
    <property type="protein sequence ID" value="WRP15846.1"/>
    <property type="molecule type" value="Genomic_DNA"/>
</dbReference>
<evidence type="ECO:0000256" key="10">
    <source>
        <dbReference type="ARBA" id="ARBA00049893"/>
    </source>
</evidence>
<organism evidence="12 13">
    <name type="scientific">Geochorda subterranea</name>
    <dbReference type="NCBI Taxonomy" id="3109564"/>
    <lineage>
        <taxon>Bacteria</taxon>
        <taxon>Bacillati</taxon>
        <taxon>Bacillota</taxon>
        <taxon>Limnochordia</taxon>
        <taxon>Limnochordales</taxon>
        <taxon>Geochordaceae</taxon>
        <taxon>Geochorda</taxon>
    </lineage>
</organism>
<dbReference type="Proteomes" id="UP001333102">
    <property type="component" value="Chromosome"/>
</dbReference>
<evidence type="ECO:0000256" key="11">
    <source>
        <dbReference type="RuleBase" id="RU361274"/>
    </source>
</evidence>